<dbReference type="RefSeq" id="WP_011825580.1">
    <property type="nucleotide sequence ID" value="NC_008820.1"/>
</dbReference>
<proteinExistence type="predicted"/>
<dbReference type="AlphaFoldDB" id="A2C864"/>
<reference evidence="1 2" key="1">
    <citation type="journal article" date="2007" name="PLoS Genet.">
        <title>Patterns and implications of gene gain and loss in the evolution of Prochlorococcus.</title>
        <authorList>
            <person name="Kettler G.C."/>
            <person name="Martiny A.C."/>
            <person name="Huang K."/>
            <person name="Zucker J."/>
            <person name="Coleman M.L."/>
            <person name="Rodrigue S."/>
            <person name="Chen F."/>
            <person name="Lapidus A."/>
            <person name="Ferriera S."/>
            <person name="Johnson J."/>
            <person name="Steglich C."/>
            <person name="Church G.M."/>
            <person name="Richardson P."/>
            <person name="Chisholm S.W."/>
        </authorList>
    </citation>
    <scope>NUCLEOTIDE SEQUENCE [LARGE SCALE GENOMIC DNA]</scope>
    <source>
        <strain evidence="1 2">MIT 9303</strain>
    </source>
</reference>
<dbReference type="KEGG" id="pmf:P9303_09231"/>
<evidence type="ECO:0000313" key="2">
    <source>
        <dbReference type="Proteomes" id="UP000002274"/>
    </source>
</evidence>
<dbReference type="BioCyc" id="PMAR59922:G1G80-835-MONOMER"/>
<dbReference type="HOGENOM" id="CLU_183860_0_0_3"/>
<organism evidence="1 2">
    <name type="scientific">Prochlorococcus marinus (strain MIT 9303)</name>
    <dbReference type="NCBI Taxonomy" id="59922"/>
    <lineage>
        <taxon>Bacteria</taxon>
        <taxon>Bacillati</taxon>
        <taxon>Cyanobacteriota</taxon>
        <taxon>Cyanophyceae</taxon>
        <taxon>Synechococcales</taxon>
        <taxon>Prochlorococcaceae</taxon>
        <taxon>Prochlorococcus</taxon>
    </lineage>
</organism>
<protein>
    <recommendedName>
        <fullName evidence="3">DUF4189 domain-containing protein</fullName>
    </recommendedName>
</protein>
<dbReference type="EMBL" id="CP000554">
    <property type="protein sequence ID" value="ABM77674.1"/>
    <property type="molecule type" value="Genomic_DNA"/>
</dbReference>
<gene>
    <name evidence="1" type="ordered locus">P9303_09231</name>
</gene>
<evidence type="ECO:0008006" key="3">
    <source>
        <dbReference type="Google" id="ProtNLM"/>
    </source>
</evidence>
<accession>A2C864</accession>
<dbReference type="Proteomes" id="UP000002274">
    <property type="component" value="Chromosome"/>
</dbReference>
<name>A2C864_PROM3</name>
<sequence length="72" mass="7874">MAPQRLLYRLVALDGTPHPVLDAPYESEEAALAAAKNWCDGQGLKCSISQRAIGVEVMTRSGSWRTVGYPRN</sequence>
<evidence type="ECO:0000313" key="1">
    <source>
        <dbReference type="EMBL" id="ABM77674.1"/>
    </source>
</evidence>